<feature type="transmembrane region" description="Helical" evidence="5">
    <location>
        <begin position="453"/>
        <end position="473"/>
    </location>
</feature>
<feature type="transmembrane region" description="Helical" evidence="5">
    <location>
        <begin position="91"/>
        <end position="111"/>
    </location>
</feature>
<dbReference type="GO" id="GO:0005783">
    <property type="term" value="C:endoplasmic reticulum"/>
    <property type="evidence" value="ECO:0007669"/>
    <property type="project" value="TreeGrafter"/>
</dbReference>
<gene>
    <name evidence="6" type="ORF">NAEGRDRAFT_28895</name>
</gene>
<feature type="transmembrane region" description="Helical" evidence="5">
    <location>
        <begin position="479"/>
        <end position="502"/>
    </location>
</feature>
<feature type="transmembrane region" description="Helical" evidence="5">
    <location>
        <begin position="175"/>
        <end position="198"/>
    </location>
</feature>
<evidence type="ECO:0000256" key="3">
    <source>
        <dbReference type="ARBA" id="ARBA00022989"/>
    </source>
</evidence>
<keyword evidence="4 5" id="KW-0472">Membrane</keyword>
<dbReference type="OMA" id="GLYVMQP"/>
<dbReference type="KEGG" id="ngr:NAEGRDRAFT_28895"/>
<dbReference type="RefSeq" id="XP_002683196.1">
    <property type="nucleotide sequence ID" value="XM_002683150.1"/>
</dbReference>
<keyword evidence="2 5" id="KW-0812">Transmembrane</keyword>
<feature type="transmembrane region" description="Helical" evidence="5">
    <location>
        <begin position="249"/>
        <end position="268"/>
    </location>
</feature>
<dbReference type="STRING" id="5762.D2UYC6"/>
<dbReference type="AlphaFoldDB" id="D2UYC6"/>
<feature type="transmembrane region" description="Helical" evidence="5">
    <location>
        <begin position="414"/>
        <end position="432"/>
    </location>
</feature>
<proteinExistence type="predicted"/>
<dbReference type="PANTHER" id="PTHR20661:SF0">
    <property type="entry name" value="PHOSPHATIDYLINOSITOL-GLYCAN BIOSYNTHESIS CLASS W PROTEIN"/>
    <property type="match status" value="1"/>
</dbReference>
<evidence type="ECO:0000256" key="5">
    <source>
        <dbReference type="SAM" id="Phobius"/>
    </source>
</evidence>
<dbReference type="VEuPathDB" id="AmoebaDB:NAEGRDRAFT_28895"/>
<dbReference type="Proteomes" id="UP000006671">
    <property type="component" value="Unassembled WGS sequence"/>
</dbReference>
<evidence type="ECO:0000313" key="6">
    <source>
        <dbReference type="EMBL" id="EFC50452.1"/>
    </source>
</evidence>
<organism evidence="7">
    <name type="scientific">Naegleria gruberi</name>
    <name type="common">Amoeba</name>
    <dbReference type="NCBI Taxonomy" id="5762"/>
    <lineage>
        <taxon>Eukaryota</taxon>
        <taxon>Discoba</taxon>
        <taxon>Heterolobosea</taxon>
        <taxon>Tetramitia</taxon>
        <taxon>Eutetramitia</taxon>
        <taxon>Vahlkampfiidae</taxon>
        <taxon>Naegleria</taxon>
    </lineage>
</organism>
<feature type="transmembrane region" description="Helical" evidence="5">
    <location>
        <begin position="344"/>
        <end position="367"/>
    </location>
</feature>
<name>D2UYC6_NAEGR</name>
<evidence type="ECO:0000313" key="7">
    <source>
        <dbReference type="Proteomes" id="UP000006671"/>
    </source>
</evidence>
<dbReference type="OrthoDB" id="15270at2759"/>
<accession>D2UYC6</accession>
<dbReference type="InterPro" id="IPR009447">
    <property type="entry name" value="PIGW/GWT1"/>
</dbReference>
<keyword evidence="7" id="KW-1185">Reference proteome</keyword>
<keyword evidence="3 5" id="KW-1133">Transmembrane helix</keyword>
<feature type="transmembrane region" description="Helical" evidence="5">
    <location>
        <begin position="210"/>
        <end position="229"/>
    </location>
</feature>
<comment type="subcellular location">
    <subcellularLocation>
        <location evidence="1">Membrane</location>
        <topology evidence="1">Multi-pass membrane protein</topology>
    </subcellularLocation>
</comment>
<evidence type="ECO:0000256" key="2">
    <source>
        <dbReference type="ARBA" id="ARBA00022692"/>
    </source>
</evidence>
<dbReference type="GO" id="GO:0032216">
    <property type="term" value="F:glucosaminyl-phosphatidylinositol O-acyltransferase activity"/>
    <property type="evidence" value="ECO:0007669"/>
    <property type="project" value="TreeGrafter"/>
</dbReference>
<dbReference type="PANTHER" id="PTHR20661">
    <property type="entry name" value="PHOSPHATIDYLINOSITOL-GLYCAN BIOSYNTHESIS CLASS W PROTEIN"/>
    <property type="match status" value="1"/>
</dbReference>
<dbReference type="GO" id="GO:0016020">
    <property type="term" value="C:membrane"/>
    <property type="evidence" value="ECO:0007669"/>
    <property type="project" value="UniProtKB-SubCell"/>
</dbReference>
<dbReference type="EMBL" id="GG738845">
    <property type="protein sequence ID" value="EFC50452.1"/>
    <property type="molecule type" value="Genomic_DNA"/>
</dbReference>
<dbReference type="GeneID" id="8859092"/>
<dbReference type="FunCoup" id="D2UYC6">
    <property type="interactions" value="104"/>
</dbReference>
<dbReference type="Pfam" id="PF06423">
    <property type="entry name" value="GWT1"/>
    <property type="match status" value="1"/>
</dbReference>
<feature type="transmembrane region" description="Helical" evidence="5">
    <location>
        <begin position="314"/>
        <end position="332"/>
    </location>
</feature>
<dbReference type="GO" id="GO:0072659">
    <property type="term" value="P:protein localization to plasma membrane"/>
    <property type="evidence" value="ECO:0007669"/>
    <property type="project" value="TreeGrafter"/>
</dbReference>
<reference evidence="6 7" key="1">
    <citation type="journal article" date="2010" name="Cell">
        <title>The genome of Naegleria gruberi illuminates early eukaryotic versatility.</title>
        <authorList>
            <person name="Fritz-Laylin L.K."/>
            <person name="Prochnik S.E."/>
            <person name="Ginger M.L."/>
            <person name="Dacks J.B."/>
            <person name="Carpenter M.L."/>
            <person name="Field M.C."/>
            <person name="Kuo A."/>
            <person name="Paredez A."/>
            <person name="Chapman J."/>
            <person name="Pham J."/>
            <person name="Shu S."/>
            <person name="Neupane R."/>
            <person name="Cipriano M."/>
            <person name="Mancuso J."/>
            <person name="Tu H."/>
            <person name="Salamov A."/>
            <person name="Lindquist E."/>
            <person name="Shapiro H."/>
            <person name="Lucas S."/>
            <person name="Grigoriev I.V."/>
            <person name="Cande W.Z."/>
            <person name="Fulton C."/>
            <person name="Rokhsar D.S."/>
            <person name="Dawson S.C."/>
        </authorList>
    </citation>
    <scope>NUCLEOTIDE SEQUENCE [LARGE SCALE GENOMIC DNA]</scope>
    <source>
        <strain evidence="6 7">NEG-M</strain>
    </source>
</reference>
<feature type="transmembrane region" description="Helical" evidence="5">
    <location>
        <begin position="275"/>
        <end position="294"/>
    </location>
</feature>
<evidence type="ECO:0000256" key="1">
    <source>
        <dbReference type="ARBA" id="ARBA00004141"/>
    </source>
</evidence>
<dbReference type="InParanoid" id="D2UYC6"/>
<protein>
    <submittedName>
        <fullName evidence="6">Predicted protein</fullName>
    </submittedName>
</protein>
<feature type="transmembrane region" description="Helical" evidence="5">
    <location>
        <begin position="59"/>
        <end position="79"/>
    </location>
</feature>
<dbReference type="GO" id="GO:0006506">
    <property type="term" value="P:GPI anchor biosynthetic process"/>
    <property type="evidence" value="ECO:0007669"/>
    <property type="project" value="InterPro"/>
</dbReference>
<sequence length="509" mass="58728">MQHSTEYKQRQEDFVSNIRGTTPLEIFGLSFSVILVPLLEQFVKVFLIRRFNWKNNNTILIGLEIILKIVFYYAIQTVFVLNEPVFSKTFSINLICVWLFMIVTCLIFKYLGKVNNKKEEYDVEEKQVLPQQQQQQQHIEFLSEYRHSMQLSTIMAILMVDFTLFPRRLCKAETFGYTLMDLGVGSFVFSGAIVSSSARKVSGTSQNLSISKIMHSLIPLVCLAFFRFFTVQTVNYQTHVTEYGTHWNFFTTLACLLILSIVADFVNITSNWKRSIISGFLCIFTQQILLSYFNMQDVILFKERSNFILANKEGFGTILGYFSIHLLGVGIGQFTFSNHKHSKFYLTIMTIFSVCTILLTFLPFFYFGGNQFIESPNNSLDRTYHYQISYSFFQETNLLFSILIPSRRMTNFGYVIYTISFNITLVALFYLVSGVTKELPTKGQSHVRDSMNFNPLFSFLFANIMTGLLNLSIHTIDASYVTGSLVIISYGIIVCLADIYLFSKKRKVF</sequence>
<dbReference type="eggNOG" id="KOG0411">
    <property type="taxonomic scope" value="Eukaryota"/>
</dbReference>
<evidence type="ECO:0000256" key="4">
    <source>
        <dbReference type="ARBA" id="ARBA00023136"/>
    </source>
</evidence>